<dbReference type="Gene3D" id="1.10.2080.10">
    <property type="entry name" value="Insect odorant-binding protein A10/Ejaculatory bulb-specific protein 3"/>
    <property type="match status" value="1"/>
</dbReference>
<dbReference type="AlphaFoldDB" id="A0A8S4F5L1"/>
<organism evidence="1 2">
    <name type="scientific">Plutella xylostella</name>
    <name type="common">Diamondback moth</name>
    <name type="synonym">Plutella maculipennis</name>
    <dbReference type="NCBI Taxonomy" id="51655"/>
    <lineage>
        <taxon>Eukaryota</taxon>
        <taxon>Metazoa</taxon>
        <taxon>Ecdysozoa</taxon>
        <taxon>Arthropoda</taxon>
        <taxon>Hexapoda</taxon>
        <taxon>Insecta</taxon>
        <taxon>Pterygota</taxon>
        <taxon>Neoptera</taxon>
        <taxon>Endopterygota</taxon>
        <taxon>Lepidoptera</taxon>
        <taxon>Glossata</taxon>
        <taxon>Ditrysia</taxon>
        <taxon>Yponomeutoidea</taxon>
        <taxon>Plutellidae</taxon>
        <taxon>Plutella</taxon>
    </lineage>
</organism>
<evidence type="ECO:0000313" key="2">
    <source>
        <dbReference type="Proteomes" id="UP000653454"/>
    </source>
</evidence>
<proteinExistence type="predicted"/>
<dbReference type="Pfam" id="PF03392">
    <property type="entry name" value="OS-D"/>
    <property type="match status" value="1"/>
</dbReference>
<comment type="caution">
    <text evidence="1">The sequence shown here is derived from an EMBL/GenBank/DDBJ whole genome shotgun (WGS) entry which is preliminary data.</text>
</comment>
<accession>A0A8S4F5L1</accession>
<sequence>MKSFIVLLVIVAYVSCKYHNYDTFDLAAYLADPEKTKSFVACFKNEKDCKTQYDKEFRLDIKEMVATSCAACNQKEKENYQKAYQTIMSGTIKV</sequence>
<dbReference type="InterPro" id="IPR036682">
    <property type="entry name" value="OS_D_A10/PebIII_sf"/>
</dbReference>
<gene>
    <name evidence="1" type="ORF">PLXY2_LOCUS8022</name>
</gene>
<dbReference type="InterPro" id="IPR005055">
    <property type="entry name" value="A10/PebIII"/>
</dbReference>
<dbReference type="SUPFAM" id="SSF100910">
    <property type="entry name" value="Chemosensory protein Csp2"/>
    <property type="match status" value="1"/>
</dbReference>
<dbReference type="EMBL" id="CAJHNJ030000029">
    <property type="protein sequence ID" value="CAG9123636.1"/>
    <property type="molecule type" value="Genomic_DNA"/>
</dbReference>
<evidence type="ECO:0000313" key="1">
    <source>
        <dbReference type="EMBL" id="CAG9123636.1"/>
    </source>
</evidence>
<protein>
    <submittedName>
        <fullName evidence="1">(diamondback moth) hypothetical protein</fullName>
    </submittedName>
</protein>
<dbReference type="Proteomes" id="UP000653454">
    <property type="component" value="Unassembled WGS sequence"/>
</dbReference>
<keyword evidence="2" id="KW-1185">Reference proteome</keyword>
<name>A0A8S4F5L1_PLUXY</name>
<reference evidence="1" key="1">
    <citation type="submission" date="2020-11" db="EMBL/GenBank/DDBJ databases">
        <authorList>
            <person name="Whiteford S."/>
        </authorList>
    </citation>
    <scope>NUCLEOTIDE SEQUENCE</scope>
</reference>